<dbReference type="GO" id="GO:0003677">
    <property type="term" value="F:DNA binding"/>
    <property type="evidence" value="ECO:0007669"/>
    <property type="project" value="UniProtKB-UniRule"/>
</dbReference>
<dbReference type="CDD" id="cd00397">
    <property type="entry name" value="DNA_BRE_C"/>
    <property type="match status" value="1"/>
</dbReference>
<protein>
    <submittedName>
        <fullName evidence="6">Recombinase</fullName>
    </submittedName>
</protein>
<reference evidence="6 7" key="1">
    <citation type="submission" date="2018-01" db="EMBL/GenBank/DDBJ databases">
        <title>Complete genome sequence of Streptomyces lunaelactis MM109T, a Ferroverdin A producer isolated from cave moonmilk deposits.</title>
        <authorList>
            <person name="Naome A."/>
            <person name="Martinet L."/>
            <person name="Maciejewska M."/>
            <person name="Anderssen S."/>
            <person name="Adam D."/>
            <person name="Tenconi E."/>
            <person name="Deflandre B."/>
            <person name="Arguelles-Arias A."/>
            <person name="Calusinska M."/>
            <person name="Copieters W."/>
            <person name="Karim L."/>
            <person name="Hanikenne M."/>
            <person name="Baurain D."/>
            <person name="van Wezel G."/>
            <person name="Smargiasso N."/>
            <person name="de Pauw E."/>
            <person name="Delfosse P."/>
            <person name="Rigali S."/>
        </authorList>
    </citation>
    <scope>NUCLEOTIDE SEQUENCE [LARGE SCALE GENOMIC DNA]</scope>
    <source>
        <strain evidence="6 7">MM109</strain>
        <plasmid evidence="7">Plasmid pslun2</plasmid>
    </source>
</reference>
<dbReference type="Gene3D" id="1.10.443.10">
    <property type="entry name" value="Intergrase catalytic core"/>
    <property type="match status" value="1"/>
</dbReference>
<dbReference type="KEGG" id="slk:SLUN_38880"/>
<dbReference type="OrthoDB" id="3345368at2"/>
<organism evidence="6 7">
    <name type="scientific">Streptomyces lunaelactis</name>
    <dbReference type="NCBI Taxonomy" id="1535768"/>
    <lineage>
        <taxon>Bacteria</taxon>
        <taxon>Bacillati</taxon>
        <taxon>Actinomycetota</taxon>
        <taxon>Actinomycetes</taxon>
        <taxon>Kitasatosporales</taxon>
        <taxon>Streptomycetaceae</taxon>
        <taxon>Streptomyces</taxon>
    </lineage>
</organism>
<keyword evidence="6" id="KW-0614">Plasmid</keyword>
<keyword evidence="7" id="KW-1185">Reference proteome</keyword>
<dbReference type="PROSITE" id="PS51898">
    <property type="entry name" value="TYR_RECOMBINASE"/>
    <property type="match status" value="1"/>
</dbReference>
<dbReference type="GO" id="GO:0006310">
    <property type="term" value="P:DNA recombination"/>
    <property type="evidence" value="ECO:0007669"/>
    <property type="project" value="UniProtKB-KW"/>
</dbReference>
<evidence type="ECO:0000259" key="5">
    <source>
        <dbReference type="PROSITE" id="PS51900"/>
    </source>
</evidence>
<evidence type="ECO:0000313" key="6">
    <source>
        <dbReference type="EMBL" id="AVZ77996.1"/>
    </source>
</evidence>
<sequence length="325" mass="35330">MATVVPLKTGFGAATVRAAADRYLDSLTVANTRRAYTTALGKVAPELGEGRPLSAVADDEIGQALEQLWGTAAVSTWNARRGAVGGWLAWCHDAGLQPPHIPAWCKRMPDPGSDTPVRSKTAIDRLIARRDVGLREKVTYRMLYETVARADELLGVNIEDLNLAARQAPVKAKGAKAVRRRGQAREDYATETVYWDAGTARLLPRLIGERTRGPLLVTHRKPGPGKVRTPRDVCPDTGLARLSYGQLRALLDRHTCVGGEEGTGWDPHEFRHSGLTHLGEQGVSLLLFMAKSRHKSVSAARKYFKPGAAALAEVTSLLAPSHSRR</sequence>
<keyword evidence="1 3" id="KW-0238">DNA-binding</keyword>
<dbReference type="InterPro" id="IPR044068">
    <property type="entry name" value="CB"/>
</dbReference>
<dbReference type="PROSITE" id="PS51900">
    <property type="entry name" value="CB"/>
    <property type="match status" value="1"/>
</dbReference>
<dbReference type="GO" id="GO:0015074">
    <property type="term" value="P:DNA integration"/>
    <property type="evidence" value="ECO:0007669"/>
    <property type="project" value="InterPro"/>
</dbReference>
<evidence type="ECO:0000313" key="7">
    <source>
        <dbReference type="Proteomes" id="UP000244201"/>
    </source>
</evidence>
<evidence type="ECO:0000259" key="4">
    <source>
        <dbReference type="PROSITE" id="PS51898"/>
    </source>
</evidence>
<dbReference type="RefSeq" id="WP_108155285.1">
    <property type="nucleotide sequence ID" value="NZ_CP026306.1"/>
</dbReference>
<name>A0A2R4TFW0_9ACTN</name>
<feature type="domain" description="Core-binding (CB)" evidence="5">
    <location>
        <begin position="14"/>
        <end position="92"/>
    </location>
</feature>
<dbReference type="AlphaFoldDB" id="A0A2R4TFW0"/>
<gene>
    <name evidence="6" type="ORF">SLUN_38880</name>
</gene>
<feature type="domain" description="Tyr recombinase" evidence="4">
    <location>
        <begin position="113"/>
        <end position="316"/>
    </location>
</feature>
<dbReference type="GeneID" id="55661199"/>
<dbReference type="InterPro" id="IPR013762">
    <property type="entry name" value="Integrase-like_cat_sf"/>
</dbReference>
<accession>A0A2R4TFW0</accession>
<proteinExistence type="predicted"/>
<dbReference type="Proteomes" id="UP000244201">
    <property type="component" value="Plasmid pSLUN2"/>
</dbReference>
<evidence type="ECO:0000256" key="3">
    <source>
        <dbReference type="PROSITE-ProRule" id="PRU01248"/>
    </source>
</evidence>
<evidence type="ECO:0000256" key="2">
    <source>
        <dbReference type="ARBA" id="ARBA00023172"/>
    </source>
</evidence>
<dbReference type="InterPro" id="IPR002104">
    <property type="entry name" value="Integrase_catalytic"/>
</dbReference>
<geneLocation type="plasmid" evidence="7">
    <name>pslun2</name>
</geneLocation>
<dbReference type="EMBL" id="CP026306">
    <property type="protein sequence ID" value="AVZ77996.1"/>
    <property type="molecule type" value="Genomic_DNA"/>
</dbReference>
<keyword evidence="2" id="KW-0233">DNA recombination</keyword>
<dbReference type="InterPro" id="IPR011010">
    <property type="entry name" value="DNA_brk_join_enz"/>
</dbReference>
<evidence type="ECO:0000256" key="1">
    <source>
        <dbReference type="ARBA" id="ARBA00023125"/>
    </source>
</evidence>
<dbReference type="SUPFAM" id="SSF56349">
    <property type="entry name" value="DNA breaking-rejoining enzymes"/>
    <property type="match status" value="1"/>
</dbReference>